<feature type="transmembrane region" description="Helical" evidence="10">
    <location>
        <begin position="244"/>
        <end position="263"/>
    </location>
</feature>
<keyword evidence="9" id="KW-0511">Multifunctional enzyme</keyword>
<keyword evidence="7 10" id="KW-0472">Membrane</keyword>
<feature type="transmembrane region" description="Helical" evidence="10">
    <location>
        <begin position="15"/>
        <end position="34"/>
    </location>
</feature>
<dbReference type="AlphaFoldDB" id="A0A179BPN8"/>
<keyword evidence="9" id="KW-0808">Transferase</keyword>
<dbReference type="Pfam" id="PF01478">
    <property type="entry name" value="Peptidase_A24"/>
    <property type="match status" value="1"/>
</dbReference>
<keyword evidence="3" id="KW-1003">Cell membrane</keyword>
<feature type="transmembrane region" description="Helical" evidence="10">
    <location>
        <begin position="106"/>
        <end position="126"/>
    </location>
</feature>
<dbReference type="PANTHER" id="PTHR30487">
    <property type="entry name" value="TYPE 4 PREPILIN-LIKE PROTEINS LEADER PEPTIDE-PROCESSING ENZYME"/>
    <property type="match status" value="1"/>
</dbReference>
<dbReference type="Pfam" id="PF06750">
    <property type="entry name" value="A24_N_bact"/>
    <property type="match status" value="1"/>
</dbReference>
<dbReference type="GO" id="GO:0005886">
    <property type="term" value="C:plasma membrane"/>
    <property type="evidence" value="ECO:0007669"/>
    <property type="project" value="UniProtKB-SubCell"/>
</dbReference>
<keyword evidence="14" id="KW-1185">Reference proteome</keyword>
<dbReference type="EC" id="3.4.23.43" evidence="9"/>
<dbReference type="RefSeq" id="WP_064217962.1">
    <property type="nucleotide sequence ID" value="NZ_LVXZ01000013.1"/>
</dbReference>
<dbReference type="Proteomes" id="UP000078302">
    <property type="component" value="Unassembled WGS sequence"/>
</dbReference>
<feature type="transmembrane region" description="Helical" evidence="10">
    <location>
        <begin position="156"/>
        <end position="177"/>
    </location>
</feature>
<sequence length="264" mass="27781">MLHFQSPPQGLVEGWFAVLGAAMGSFLNVVAYRVPRHLSLIQNSSCQACGKPVAPWENIPIVSWAALRGLCSGCKSPIGSRYVLAEAIAAALYAAGAWKFSVTWTLVAYLILASALLVITLTDLDLMLVPDAISIPITAAGIVTALLAWWTGIALFVANPLIAVAAAAAGYGFFWLIDQMALWIKGVHGIGRGDMKAAAMIGAWLGPTLLMESIAGAIFMGAGVGIIAILAGRSRSARMPFAPMLASGAVLTALLPHWLFSWLH</sequence>
<dbReference type="GO" id="GO:0032259">
    <property type="term" value="P:methylation"/>
    <property type="evidence" value="ECO:0007669"/>
    <property type="project" value="UniProtKB-KW"/>
</dbReference>
<dbReference type="EC" id="2.1.1.-" evidence="9"/>
<evidence type="ECO:0000256" key="1">
    <source>
        <dbReference type="ARBA" id="ARBA00004429"/>
    </source>
</evidence>
<evidence type="ECO:0000256" key="10">
    <source>
        <dbReference type="SAM" id="Phobius"/>
    </source>
</evidence>
<evidence type="ECO:0000259" key="12">
    <source>
        <dbReference type="Pfam" id="PF06750"/>
    </source>
</evidence>
<dbReference type="GO" id="GO:0008168">
    <property type="term" value="F:methyltransferase activity"/>
    <property type="evidence" value="ECO:0007669"/>
    <property type="project" value="UniProtKB-KW"/>
</dbReference>
<evidence type="ECO:0000256" key="3">
    <source>
        <dbReference type="ARBA" id="ARBA00022475"/>
    </source>
</evidence>
<feature type="transmembrane region" description="Helical" evidence="10">
    <location>
        <begin position="133"/>
        <end position="150"/>
    </location>
</feature>
<evidence type="ECO:0000259" key="11">
    <source>
        <dbReference type="Pfam" id="PF01478"/>
    </source>
</evidence>
<evidence type="ECO:0000256" key="7">
    <source>
        <dbReference type="ARBA" id="ARBA00023136"/>
    </source>
</evidence>
<evidence type="ECO:0000313" key="14">
    <source>
        <dbReference type="Proteomes" id="UP000078302"/>
    </source>
</evidence>
<dbReference type="GO" id="GO:0006465">
    <property type="term" value="P:signal peptide processing"/>
    <property type="evidence" value="ECO:0007669"/>
    <property type="project" value="TreeGrafter"/>
</dbReference>
<dbReference type="EMBL" id="LVXZ01000013">
    <property type="protein sequence ID" value="OAP93273.1"/>
    <property type="molecule type" value="Genomic_DNA"/>
</dbReference>
<evidence type="ECO:0000256" key="2">
    <source>
        <dbReference type="ARBA" id="ARBA00005801"/>
    </source>
</evidence>
<dbReference type="InterPro" id="IPR010627">
    <property type="entry name" value="Prepilin_pept_A24_N"/>
</dbReference>
<comment type="catalytic activity">
    <reaction evidence="9">
        <text>Typically cleaves a -Gly-|-Phe- bond to release an N-terminal, basic peptide of 5-8 residues from type IV prepilin, and then N-methylates the new N-terminal amino group, the methyl donor being S-adenosyl-L-methionine.</text>
        <dbReference type="EC" id="3.4.23.43"/>
    </reaction>
</comment>
<evidence type="ECO:0000256" key="5">
    <source>
        <dbReference type="ARBA" id="ARBA00022692"/>
    </source>
</evidence>
<dbReference type="InterPro" id="IPR014032">
    <property type="entry name" value="Peptidase_A24A_bac"/>
</dbReference>
<dbReference type="OrthoDB" id="5290419at2"/>
<evidence type="ECO:0000313" key="13">
    <source>
        <dbReference type="EMBL" id="OAP93273.1"/>
    </source>
</evidence>
<dbReference type="Gene3D" id="1.20.120.1220">
    <property type="match status" value="1"/>
</dbReference>
<proteinExistence type="inferred from homology"/>
<organism evidence="13 14">
    <name type="scientific">Acidithiobacillus ferrooxidans</name>
    <name type="common">Thiobacillus ferrooxidans</name>
    <dbReference type="NCBI Taxonomy" id="920"/>
    <lineage>
        <taxon>Bacteria</taxon>
        <taxon>Pseudomonadati</taxon>
        <taxon>Pseudomonadota</taxon>
        <taxon>Acidithiobacillia</taxon>
        <taxon>Acidithiobacillales</taxon>
        <taxon>Acidithiobacillaceae</taxon>
        <taxon>Acidithiobacillus</taxon>
    </lineage>
</organism>
<gene>
    <name evidence="13" type="ORF">A4H96_01565</name>
</gene>
<keyword evidence="9" id="KW-0645">Protease</keyword>
<accession>A0A179BPN8</accession>
<protein>
    <recommendedName>
        <fullName evidence="9">Prepilin leader peptidase/N-methyltransferase</fullName>
        <ecNumber evidence="9">2.1.1.-</ecNumber>
        <ecNumber evidence="9">3.4.23.43</ecNumber>
    </recommendedName>
</protein>
<dbReference type="GO" id="GO:0004190">
    <property type="term" value="F:aspartic-type endopeptidase activity"/>
    <property type="evidence" value="ECO:0007669"/>
    <property type="project" value="UniProtKB-EC"/>
</dbReference>
<dbReference type="PANTHER" id="PTHR30487:SF0">
    <property type="entry name" value="PREPILIN LEADER PEPTIDASE_N-METHYLTRANSFERASE-RELATED"/>
    <property type="match status" value="1"/>
</dbReference>
<dbReference type="InterPro" id="IPR000045">
    <property type="entry name" value="Prepilin_IV_endopep_pep"/>
</dbReference>
<evidence type="ECO:0000256" key="6">
    <source>
        <dbReference type="ARBA" id="ARBA00022989"/>
    </source>
</evidence>
<comment type="similarity">
    <text evidence="2 8">Belongs to the peptidase A24 family.</text>
</comment>
<reference evidence="13 14" key="1">
    <citation type="submission" date="2016-04" db="EMBL/GenBank/DDBJ databases">
        <title>Acidithiobacillus ferrooxidans genome sequencing and assembly.</title>
        <authorList>
            <person name="Zhou Z."/>
        </authorList>
    </citation>
    <scope>NUCLEOTIDE SEQUENCE [LARGE SCALE GENOMIC DNA]</scope>
    <source>
        <strain evidence="13 14">BY0502</strain>
    </source>
</reference>
<feature type="domain" description="Prepilin peptidase A24 N-terminal" evidence="12">
    <location>
        <begin position="18"/>
        <end position="100"/>
    </location>
</feature>
<dbReference type="PRINTS" id="PR00864">
    <property type="entry name" value="PREPILNPTASE"/>
</dbReference>
<evidence type="ECO:0000256" key="4">
    <source>
        <dbReference type="ARBA" id="ARBA00022519"/>
    </source>
</evidence>
<feature type="domain" description="Prepilin type IV endopeptidase peptidase" evidence="11">
    <location>
        <begin position="110"/>
        <end position="226"/>
    </location>
</feature>
<keyword evidence="4" id="KW-0997">Cell inner membrane</keyword>
<evidence type="ECO:0000256" key="9">
    <source>
        <dbReference type="RuleBase" id="RU003794"/>
    </source>
</evidence>
<comment type="function">
    <text evidence="9">Plays an essential role in type IV pili and type II pseudopili formation by proteolytically removing the leader sequence from substrate proteins and subsequently monomethylating the alpha-amino group of the newly exposed N-terminal phenylalanine.</text>
</comment>
<keyword evidence="9" id="KW-0378">Hydrolase</keyword>
<comment type="caution">
    <text evidence="13">The sequence shown here is derived from an EMBL/GenBank/DDBJ whole genome shotgun (WGS) entry which is preliminary data.</text>
</comment>
<keyword evidence="5 9" id="KW-0812">Transmembrane</keyword>
<evidence type="ECO:0000256" key="8">
    <source>
        <dbReference type="RuleBase" id="RU003793"/>
    </source>
</evidence>
<name>A0A179BPN8_ACIFR</name>
<feature type="transmembrane region" description="Helical" evidence="10">
    <location>
        <begin position="213"/>
        <end position="232"/>
    </location>
</feature>
<dbReference type="InterPro" id="IPR050882">
    <property type="entry name" value="Prepilin_peptidase/N-MTase"/>
</dbReference>
<comment type="subcellular location">
    <subcellularLocation>
        <location evidence="1">Cell inner membrane</location>
        <topology evidence="1">Multi-pass membrane protein</topology>
    </subcellularLocation>
    <subcellularLocation>
        <location evidence="9">Cell membrane</location>
        <topology evidence="9">Multi-pass membrane protein</topology>
    </subcellularLocation>
</comment>
<keyword evidence="9" id="KW-0489">Methyltransferase</keyword>
<keyword evidence="6 10" id="KW-1133">Transmembrane helix</keyword>